<dbReference type="Gene3D" id="1.10.260.40">
    <property type="entry name" value="lambda repressor-like DNA-binding domains"/>
    <property type="match status" value="1"/>
</dbReference>
<evidence type="ECO:0000313" key="3">
    <source>
        <dbReference type="Proteomes" id="UP000530654"/>
    </source>
</evidence>
<dbReference type="InterPro" id="IPR036286">
    <property type="entry name" value="LexA/Signal_pep-like_sf"/>
</dbReference>
<dbReference type="InterPro" id="IPR015927">
    <property type="entry name" value="Peptidase_S24_S26A/B/C"/>
</dbReference>
<evidence type="ECO:0000313" key="2">
    <source>
        <dbReference type="EMBL" id="NNH67796.1"/>
    </source>
</evidence>
<dbReference type="Pfam" id="PF00717">
    <property type="entry name" value="Peptidase_S24"/>
    <property type="match status" value="1"/>
</dbReference>
<dbReference type="CDD" id="cd00093">
    <property type="entry name" value="HTH_XRE"/>
    <property type="match status" value="1"/>
</dbReference>
<dbReference type="InterPro" id="IPR039418">
    <property type="entry name" value="LexA-like"/>
</dbReference>
<proteinExistence type="predicted"/>
<protein>
    <submittedName>
        <fullName evidence="2">Helix-turn-helix domain-containing protein</fullName>
    </submittedName>
</protein>
<dbReference type="SMART" id="SM00530">
    <property type="entry name" value="HTH_XRE"/>
    <property type="match status" value="1"/>
</dbReference>
<dbReference type="GO" id="GO:0003677">
    <property type="term" value="F:DNA binding"/>
    <property type="evidence" value="ECO:0007669"/>
    <property type="project" value="InterPro"/>
</dbReference>
<reference evidence="2 3" key="1">
    <citation type="submission" date="2020-04" db="EMBL/GenBank/DDBJ databases">
        <title>Rhizobium bacterial biofertilizers improve the content of phenolic compounds of Lactuca sativa L. under non-saline and saline-stress conditions.</title>
        <authorList>
            <person name="Ayuso-Calles M."/>
            <person name="Garcia-Estevez I."/>
            <person name="Jimenez-Gomez A."/>
            <person name="Flores-Felix J.D."/>
            <person name="Escribano-Bailon M."/>
            <person name="Rivas R."/>
        </authorList>
    </citation>
    <scope>NUCLEOTIDE SEQUENCE [LARGE SCALE GENOMIC DNA]</scope>
    <source>
        <strain evidence="2 3">GPTR02</strain>
    </source>
</reference>
<name>A0A7Y2RBJ2_9HYPH</name>
<dbReference type="InterPro" id="IPR010982">
    <property type="entry name" value="Lambda_DNA-bd_dom_sf"/>
</dbReference>
<sequence length="221" mass="24219">MKDDLIQRIDRVLKERDESRSGASVGAGLGASYIRDLERKTGNPNLSKLTKLAQYLEVPLERLLPAANVDTPNSLGLVSLPVVGTIAAGAFMDISIKDQGEPQEYITVASDGRFPHAEQYALKVQGDSMNLRYPDGTYVTVVDFASSGLALKNGMSVHVERYQGQLVETTLKVVEFENGTLVLSPRSSNAVHKPIVFRYDEEHSDVVIKGVVTGSWRPEVF</sequence>
<dbReference type="Pfam" id="PF01381">
    <property type="entry name" value="HTH_3"/>
    <property type="match status" value="1"/>
</dbReference>
<evidence type="ECO:0000259" key="1">
    <source>
        <dbReference type="PROSITE" id="PS50943"/>
    </source>
</evidence>
<dbReference type="Gene3D" id="2.10.109.10">
    <property type="entry name" value="Umud Fragment, subunit A"/>
    <property type="match status" value="1"/>
</dbReference>
<comment type="caution">
    <text evidence="2">The sequence shown here is derived from an EMBL/GenBank/DDBJ whole genome shotgun (WGS) entry which is preliminary data.</text>
</comment>
<gene>
    <name evidence="2" type="ORF">HLI17_31850</name>
</gene>
<dbReference type="RefSeq" id="WP_170282859.1">
    <property type="nucleotide sequence ID" value="NZ_JABEQY010000047.1"/>
</dbReference>
<dbReference type="PROSITE" id="PS50943">
    <property type="entry name" value="HTH_CROC1"/>
    <property type="match status" value="1"/>
</dbReference>
<feature type="domain" description="HTH cro/C1-type" evidence="1">
    <location>
        <begin position="27"/>
        <end position="63"/>
    </location>
</feature>
<accession>A0A7Y2RBJ2</accession>
<dbReference type="EMBL" id="JABEQY010000047">
    <property type="protein sequence ID" value="NNH67796.1"/>
    <property type="molecule type" value="Genomic_DNA"/>
</dbReference>
<dbReference type="SUPFAM" id="SSF47413">
    <property type="entry name" value="lambda repressor-like DNA-binding domains"/>
    <property type="match status" value="1"/>
</dbReference>
<dbReference type="AlphaFoldDB" id="A0A7Y2RBJ2"/>
<dbReference type="SUPFAM" id="SSF51306">
    <property type="entry name" value="LexA/Signal peptidase"/>
    <property type="match status" value="1"/>
</dbReference>
<dbReference type="CDD" id="cd06529">
    <property type="entry name" value="S24_LexA-like"/>
    <property type="match status" value="1"/>
</dbReference>
<organism evidence="2 3">
    <name type="scientific">Rhizobium laguerreae</name>
    <dbReference type="NCBI Taxonomy" id="1076926"/>
    <lineage>
        <taxon>Bacteria</taxon>
        <taxon>Pseudomonadati</taxon>
        <taxon>Pseudomonadota</taxon>
        <taxon>Alphaproteobacteria</taxon>
        <taxon>Hyphomicrobiales</taxon>
        <taxon>Rhizobiaceae</taxon>
        <taxon>Rhizobium/Agrobacterium group</taxon>
        <taxon>Rhizobium</taxon>
    </lineage>
</organism>
<dbReference type="InterPro" id="IPR001387">
    <property type="entry name" value="Cro/C1-type_HTH"/>
</dbReference>
<dbReference type="Proteomes" id="UP000530654">
    <property type="component" value="Unassembled WGS sequence"/>
</dbReference>